<reference evidence="2" key="1">
    <citation type="submission" date="2022-11" db="EMBL/GenBank/DDBJ databases">
        <authorList>
            <person name="Kikuchi T."/>
        </authorList>
    </citation>
    <scope>NUCLEOTIDE SEQUENCE</scope>
    <source>
        <strain evidence="2">PS1010</strain>
    </source>
</reference>
<accession>A0A9P1MRU7</accession>
<dbReference type="EMBL" id="CANHGI010000001">
    <property type="protein sequence ID" value="CAI5437436.1"/>
    <property type="molecule type" value="Genomic_DNA"/>
</dbReference>
<sequence>MEDLLSTMEENSTTSGSAQEDSHNSSNPQQPPMNMEFPPISQEDVRNYLDSQPGLREQLVNFQPMANEEFCQFDRN</sequence>
<feature type="compositionally biased region" description="Polar residues" evidence="1">
    <location>
        <begin position="8"/>
        <end position="28"/>
    </location>
</feature>
<proteinExistence type="predicted"/>
<comment type="caution">
    <text evidence="2">The sequence shown here is derived from an EMBL/GenBank/DDBJ whole genome shotgun (WGS) entry which is preliminary data.</text>
</comment>
<protein>
    <submittedName>
        <fullName evidence="2">Uncharacterized protein</fullName>
    </submittedName>
</protein>
<evidence type="ECO:0000313" key="3">
    <source>
        <dbReference type="Proteomes" id="UP001152747"/>
    </source>
</evidence>
<gene>
    <name evidence="2" type="ORF">CAMP_LOCUS73</name>
</gene>
<evidence type="ECO:0000313" key="2">
    <source>
        <dbReference type="EMBL" id="CAI5437436.1"/>
    </source>
</evidence>
<evidence type="ECO:0000256" key="1">
    <source>
        <dbReference type="SAM" id="MobiDB-lite"/>
    </source>
</evidence>
<organism evidence="2 3">
    <name type="scientific">Caenorhabditis angaria</name>
    <dbReference type="NCBI Taxonomy" id="860376"/>
    <lineage>
        <taxon>Eukaryota</taxon>
        <taxon>Metazoa</taxon>
        <taxon>Ecdysozoa</taxon>
        <taxon>Nematoda</taxon>
        <taxon>Chromadorea</taxon>
        <taxon>Rhabditida</taxon>
        <taxon>Rhabditina</taxon>
        <taxon>Rhabditomorpha</taxon>
        <taxon>Rhabditoidea</taxon>
        <taxon>Rhabditidae</taxon>
        <taxon>Peloderinae</taxon>
        <taxon>Caenorhabditis</taxon>
    </lineage>
</organism>
<name>A0A9P1MRU7_9PELO</name>
<feature type="region of interest" description="Disordered" evidence="1">
    <location>
        <begin position="1"/>
        <end position="43"/>
    </location>
</feature>
<keyword evidence="3" id="KW-1185">Reference proteome</keyword>
<dbReference type="AlphaFoldDB" id="A0A9P1MRU7"/>
<dbReference type="Proteomes" id="UP001152747">
    <property type="component" value="Unassembled WGS sequence"/>
</dbReference>